<dbReference type="PANTHER" id="PTHR44013">
    <property type="entry name" value="ZINC-TYPE ALCOHOL DEHYDROGENASE-LIKE PROTEIN C16A3.02C"/>
    <property type="match status" value="1"/>
</dbReference>
<evidence type="ECO:0000313" key="3">
    <source>
        <dbReference type="EMBL" id="MBB3987701.1"/>
    </source>
</evidence>
<dbReference type="AlphaFoldDB" id="A0A7W6DTX8"/>
<dbReference type="InterPro" id="IPR036291">
    <property type="entry name" value="NAD(P)-bd_dom_sf"/>
</dbReference>
<feature type="chain" id="PRO_5031071549" evidence="1">
    <location>
        <begin position="21"/>
        <end position="149"/>
    </location>
</feature>
<feature type="domain" description="Alcohol dehydrogenase-like C-terminal" evidence="2">
    <location>
        <begin position="36"/>
        <end position="140"/>
    </location>
</feature>
<comment type="caution">
    <text evidence="3">The sequence shown here is derived from an EMBL/GenBank/DDBJ whole genome shotgun (WGS) entry which is preliminary data.</text>
</comment>
<gene>
    <name evidence="3" type="ORF">GGQ68_004054</name>
</gene>
<name>A0A7W6DTX8_9RHOB</name>
<evidence type="ECO:0000256" key="1">
    <source>
        <dbReference type="SAM" id="SignalP"/>
    </source>
</evidence>
<reference evidence="3 4" key="1">
    <citation type="submission" date="2020-08" db="EMBL/GenBank/DDBJ databases">
        <title>Genomic Encyclopedia of Type Strains, Phase IV (KMG-IV): sequencing the most valuable type-strain genomes for metagenomic binning, comparative biology and taxonomic classification.</title>
        <authorList>
            <person name="Goeker M."/>
        </authorList>
    </citation>
    <scope>NUCLEOTIDE SEQUENCE [LARGE SCALE GENOMIC DNA]</scope>
    <source>
        <strain evidence="3 4">DSM 102235</strain>
    </source>
</reference>
<dbReference type="RefSeq" id="WP_183969041.1">
    <property type="nucleotide sequence ID" value="NZ_BAABBZ010000056.1"/>
</dbReference>
<dbReference type="EMBL" id="JACIEJ010000012">
    <property type="protein sequence ID" value="MBB3987701.1"/>
    <property type="molecule type" value="Genomic_DNA"/>
</dbReference>
<keyword evidence="4" id="KW-1185">Reference proteome</keyword>
<evidence type="ECO:0000259" key="2">
    <source>
        <dbReference type="Pfam" id="PF00107"/>
    </source>
</evidence>
<proteinExistence type="predicted"/>
<dbReference type="InterPro" id="IPR013149">
    <property type="entry name" value="ADH-like_C"/>
</dbReference>
<dbReference type="Proteomes" id="UP000541426">
    <property type="component" value="Unassembled WGS sequence"/>
</dbReference>
<sequence length="149" mass="16050">MSFSLSAMALSSNLIMRAMAQVQPGQCVLILGASAGIGAYAVQIARAFGARVTAVAGPVHGPFLTALGADRVLEYQRGRIEAERGHDVLLGCIGATDWRHIRASLKPDGVFSPLNFKGKDLSHLVRKSCLEGRVWFGRFLATAQRIWPC</sequence>
<dbReference type="Gene3D" id="3.40.50.720">
    <property type="entry name" value="NAD(P)-binding Rossmann-like Domain"/>
    <property type="match status" value="1"/>
</dbReference>
<dbReference type="Pfam" id="PF00107">
    <property type="entry name" value="ADH_zinc_N"/>
    <property type="match status" value="1"/>
</dbReference>
<evidence type="ECO:0000313" key="4">
    <source>
        <dbReference type="Proteomes" id="UP000541426"/>
    </source>
</evidence>
<accession>A0A7W6DTX8</accession>
<keyword evidence="1" id="KW-0732">Signal</keyword>
<protein>
    <submittedName>
        <fullName evidence="3">NADPH:quinone reductase-like Zn-dependent oxidoreductase</fullName>
    </submittedName>
</protein>
<organism evidence="3 4">
    <name type="scientific">Sagittula marina</name>
    <dbReference type="NCBI Taxonomy" id="943940"/>
    <lineage>
        <taxon>Bacteria</taxon>
        <taxon>Pseudomonadati</taxon>
        <taxon>Pseudomonadota</taxon>
        <taxon>Alphaproteobacteria</taxon>
        <taxon>Rhodobacterales</taxon>
        <taxon>Roseobacteraceae</taxon>
        <taxon>Sagittula</taxon>
    </lineage>
</organism>
<dbReference type="PANTHER" id="PTHR44013:SF1">
    <property type="entry name" value="ZINC-TYPE ALCOHOL DEHYDROGENASE-LIKE PROTEIN C16A3.02C"/>
    <property type="match status" value="1"/>
</dbReference>
<feature type="signal peptide" evidence="1">
    <location>
        <begin position="1"/>
        <end position="20"/>
    </location>
</feature>
<dbReference type="InterPro" id="IPR052733">
    <property type="entry name" value="Chloroplast_QOR"/>
</dbReference>
<dbReference type="SUPFAM" id="SSF51735">
    <property type="entry name" value="NAD(P)-binding Rossmann-fold domains"/>
    <property type="match status" value="1"/>
</dbReference>